<dbReference type="InterPro" id="IPR044861">
    <property type="entry name" value="IPNS-like_FE2OG_OXY"/>
</dbReference>
<dbReference type="GO" id="GO:0016706">
    <property type="term" value="F:2-oxoglutarate-dependent dioxygenase activity"/>
    <property type="evidence" value="ECO:0000318"/>
    <property type="project" value="GO_Central"/>
</dbReference>
<evidence type="ECO:0000313" key="8">
    <source>
        <dbReference type="Proteomes" id="UP000235220"/>
    </source>
</evidence>
<accession>A0A2I4GNG8</accession>
<evidence type="ECO:0000256" key="4">
    <source>
        <dbReference type="ARBA" id="ARBA00074102"/>
    </source>
</evidence>
<dbReference type="GeneID" id="109009444"/>
<dbReference type="STRING" id="51240.A0A2I4GNG8"/>
<evidence type="ECO:0000259" key="7">
    <source>
        <dbReference type="PROSITE" id="PS51471"/>
    </source>
</evidence>
<evidence type="ECO:0000256" key="3">
    <source>
        <dbReference type="ARBA" id="ARBA00054658"/>
    </source>
</evidence>
<dbReference type="Gramene" id="Jr11_28840_p1">
    <property type="protein sequence ID" value="cds.Jr11_28840_p1"/>
    <property type="gene ID" value="Jr11_28840"/>
</dbReference>
<dbReference type="InterPro" id="IPR005123">
    <property type="entry name" value="Oxoglu/Fe-dep_dioxygenase_dom"/>
</dbReference>
<organism evidence="8 9">
    <name type="scientific">Juglans regia</name>
    <name type="common">English walnut</name>
    <dbReference type="NCBI Taxonomy" id="51240"/>
    <lineage>
        <taxon>Eukaryota</taxon>
        <taxon>Viridiplantae</taxon>
        <taxon>Streptophyta</taxon>
        <taxon>Embryophyta</taxon>
        <taxon>Tracheophyta</taxon>
        <taxon>Spermatophyta</taxon>
        <taxon>Magnoliopsida</taxon>
        <taxon>eudicotyledons</taxon>
        <taxon>Gunneridae</taxon>
        <taxon>Pentapetalae</taxon>
        <taxon>rosids</taxon>
        <taxon>fabids</taxon>
        <taxon>Fagales</taxon>
        <taxon>Juglandaceae</taxon>
        <taxon>Juglans</taxon>
    </lineage>
</organism>
<gene>
    <name evidence="9" type="primary">LOC109009444</name>
</gene>
<dbReference type="InterPro" id="IPR027443">
    <property type="entry name" value="IPNS-like_sf"/>
</dbReference>
<protein>
    <recommendedName>
        <fullName evidence="4">2-oxoglutarate-dependent dioxygenase DAO</fullName>
    </recommendedName>
    <alternativeName>
        <fullName evidence="5">Protein DIOXYGENASE FOR AUXIN OXIDATION</fullName>
    </alternativeName>
</protein>
<dbReference type="RefSeq" id="XP_018845443.2">
    <property type="nucleotide sequence ID" value="XM_018989898.2"/>
</dbReference>
<keyword evidence="6" id="KW-0560">Oxidoreductase</keyword>
<sequence length="317" mass="35954">MVSDNEFQIPVIKFSTDSKDLDRGTEGWHNLCKRVREACENYGCFELVYDKMPIQSRAETFSGIRQLFDLPLDIKKKNVSPKPNSGYLGQIAAVPLYESFGIDDAFNYDSLKSFSELMWPNDHDLFLPAVTVMLKSLDGLNHLIGTMILDGFGLGEKMESIMKCEPLLRLMKYQAPPSGEYMNGLVPHTDMGSYTLLCDDQVPGLEIETKDGQWIRLSPSPNSFIFFVGDLLMAWSNGRMRSARHRVMMSGDKDRYSLAIFGAPVDGSIIKAPKELIDEEHPQVFKEFDYLDFVKFRNSEEGRATDSEMQMFVFAGI</sequence>
<comment type="function">
    <text evidence="3">2-oxoglutarate-dependent dioxygenase essential for auxin catabolism and maintenance of auxin homeostasis in reproductive organs. Catalyzes the irreversible oxidation of indole-3-acetic acid (IAA) to the biologically inactive 2-oxoindole-3-acetic acid (OxIAA).</text>
</comment>
<keyword evidence="1 6" id="KW-0479">Metal-binding</keyword>
<reference evidence="9" key="1">
    <citation type="submission" date="2025-08" db="UniProtKB">
        <authorList>
            <consortium name="RefSeq"/>
        </authorList>
    </citation>
    <scope>IDENTIFICATION</scope>
    <source>
        <tissue evidence="9">Leaves</tissue>
    </source>
</reference>
<name>A0A2I4GNG8_JUGRE</name>
<evidence type="ECO:0000256" key="6">
    <source>
        <dbReference type="RuleBase" id="RU003682"/>
    </source>
</evidence>
<dbReference type="Pfam" id="PF14226">
    <property type="entry name" value="DIOX_N"/>
    <property type="match status" value="1"/>
</dbReference>
<evidence type="ECO:0000313" key="9">
    <source>
        <dbReference type="RefSeq" id="XP_018845443.2"/>
    </source>
</evidence>
<evidence type="ECO:0000256" key="1">
    <source>
        <dbReference type="ARBA" id="ARBA00022723"/>
    </source>
</evidence>
<dbReference type="InterPro" id="IPR050231">
    <property type="entry name" value="Iron_ascorbate_oxido_reductase"/>
</dbReference>
<keyword evidence="9" id="KW-0223">Dioxygenase</keyword>
<dbReference type="FunFam" id="2.60.120.330:FF:000017">
    <property type="entry name" value="2-oxoglutarate-dependent dioxygenase DAO"/>
    <property type="match status" value="1"/>
</dbReference>
<dbReference type="InterPro" id="IPR026992">
    <property type="entry name" value="DIOX_N"/>
</dbReference>
<evidence type="ECO:0000256" key="2">
    <source>
        <dbReference type="ARBA" id="ARBA00023004"/>
    </source>
</evidence>
<dbReference type="SUPFAM" id="SSF51197">
    <property type="entry name" value="Clavaminate synthase-like"/>
    <property type="match status" value="1"/>
</dbReference>
<dbReference type="GO" id="GO:0046872">
    <property type="term" value="F:metal ion binding"/>
    <property type="evidence" value="ECO:0007669"/>
    <property type="project" value="UniProtKB-KW"/>
</dbReference>
<feature type="domain" description="Fe2OG dioxygenase" evidence="7">
    <location>
        <begin position="163"/>
        <end position="264"/>
    </location>
</feature>
<dbReference type="PANTHER" id="PTHR47990">
    <property type="entry name" value="2-OXOGLUTARATE (2OG) AND FE(II)-DEPENDENT OXYGENASE SUPERFAMILY PROTEIN-RELATED"/>
    <property type="match status" value="1"/>
</dbReference>
<proteinExistence type="inferred from homology"/>
<dbReference type="KEGG" id="jre:109009444"/>
<evidence type="ECO:0000256" key="5">
    <source>
        <dbReference type="ARBA" id="ARBA00076740"/>
    </source>
</evidence>
<dbReference type="AlphaFoldDB" id="A0A2I4GNG8"/>
<dbReference type="OrthoDB" id="288590at2759"/>
<dbReference type="PROSITE" id="PS51471">
    <property type="entry name" value="FE2OG_OXY"/>
    <property type="match status" value="1"/>
</dbReference>
<dbReference type="Gene3D" id="2.60.120.330">
    <property type="entry name" value="B-lactam Antibiotic, Isopenicillin N Synthase, Chain"/>
    <property type="match status" value="1"/>
</dbReference>
<dbReference type="Proteomes" id="UP000235220">
    <property type="component" value="Chromosome 11"/>
</dbReference>
<comment type="similarity">
    <text evidence="6">Belongs to the iron/ascorbate-dependent oxidoreductase family.</text>
</comment>
<keyword evidence="8" id="KW-1185">Reference proteome</keyword>
<dbReference type="Pfam" id="PF03171">
    <property type="entry name" value="2OG-FeII_Oxy"/>
    <property type="match status" value="1"/>
</dbReference>
<keyword evidence="2 6" id="KW-0408">Iron</keyword>